<dbReference type="GO" id="GO:0003700">
    <property type="term" value="F:DNA-binding transcription factor activity"/>
    <property type="evidence" value="ECO:0007669"/>
    <property type="project" value="InterPro"/>
</dbReference>
<gene>
    <name evidence="10" type="primary">LOC100825896</name>
    <name evidence="9" type="ORF">BRADI_1g46060v3</name>
</gene>
<dbReference type="RefSeq" id="XP_003564107.1">
    <property type="nucleotide sequence ID" value="XM_003564059.4"/>
</dbReference>
<dbReference type="OMA" id="FCDDEPE"/>
<dbReference type="HOGENOM" id="CLU_043238_1_0_1"/>
<dbReference type="STRING" id="15368.I1GZV5"/>
<reference evidence="9" key="2">
    <citation type="submission" date="2017-06" db="EMBL/GenBank/DDBJ databases">
        <title>WGS assembly of Brachypodium distachyon.</title>
        <authorList>
            <consortium name="The International Brachypodium Initiative"/>
            <person name="Lucas S."/>
            <person name="Harmon-Smith M."/>
            <person name="Lail K."/>
            <person name="Tice H."/>
            <person name="Grimwood J."/>
            <person name="Bruce D."/>
            <person name="Barry K."/>
            <person name="Shu S."/>
            <person name="Lindquist E."/>
            <person name="Wang M."/>
            <person name="Pitluck S."/>
            <person name="Vogel J.P."/>
            <person name="Garvin D.F."/>
            <person name="Mockler T.C."/>
            <person name="Schmutz J."/>
            <person name="Rokhsar D."/>
            <person name="Bevan M.W."/>
        </authorList>
    </citation>
    <scope>NUCLEOTIDE SEQUENCE</scope>
    <source>
        <strain evidence="9">Bd21</strain>
    </source>
</reference>
<dbReference type="Pfam" id="PF00170">
    <property type="entry name" value="bZIP_1"/>
    <property type="match status" value="1"/>
</dbReference>
<dbReference type="GO" id="GO:0009414">
    <property type="term" value="P:response to water deprivation"/>
    <property type="evidence" value="ECO:0007669"/>
    <property type="project" value="EnsemblPlants"/>
</dbReference>
<evidence type="ECO:0000313" key="9">
    <source>
        <dbReference type="EMBL" id="KQK19036.1"/>
    </source>
</evidence>
<dbReference type="GO" id="GO:0009738">
    <property type="term" value="P:abscisic acid-activated signaling pathway"/>
    <property type="evidence" value="ECO:0007669"/>
    <property type="project" value="UniProtKB-KW"/>
</dbReference>
<dbReference type="CDD" id="cd14707">
    <property type="entry name" value="bZIP_plant_BZIP46"/>
    <property type="match status" value="1"/>
</dbReference>
<keyword evidence="3" id="KW-0805">Transcription regulation</keyword>
<accession>I1GZV5</accession>
<evidence type="ECO:0000256" key="3">
    <source>
        <dbReference type="ARBA" id="ARBA00023015"/>
    </source>
</evidence>
<keyword evidence="4" id="KW-0238">DNA-binding</keyword>
<comment type="subcellular location">
    <subcellularLocation>
        <location evidence="1">Nucleus</location>
    </subcellularLocation>
</comment>
<dbReference type="Proteomes" id="UP000008810">
    <property type="component" value="Chromosome 1"/>
</dbReference>
<sequence>MEMPGGSGAPALARQGSIYSLTFDEFQSALGGAGKDFGSMNMDELLRNIWTAEESNAIAAAATATTAVPASNVDAQPPQPQQQAILRQGSLTLPRTLSQMTVDEVWRDIMGFCDDEPEAPVPAQLPAQAQRQPTLGAMTLEEFLVRAGVVREDMGGQTVVVPARAQALFPQSNVVTPTMQVGNGMVHGVVGQGAGGGMTVAAPATPGVLNGFGKVEGGDLSSLSPVPYPFDSAMRVRKGPTVEKVVERRQRRMIKNRESAARSRQRKQAYIMELEAEVAKLKEHNEELQKKQVEMLKEQKNEVVERISQQLGPKAKRFCLRRTLTGPW</sequence>
<reference evidence="10" key="3">
    <citation type="submission" date="2018-08" db="UniProtKB">
        <authorList>
            <consortium name="EnsemblPlants"/>
        </authorList>
    </citation>
    <scope>IDENTIFICATION</scope>
    <source>
        <strain evidence="10">cv. Bd21</strain>
    </source>
</reference>
<evidence type="ECO:0000313" key="11">
    <source>
        <dbReference type="Proteomes" id="UP000008810"/>
    </source>
</evidence>
<evidence type="ECO:0000256" key="7">
    <source>
        <dbReference type="SAM" id="Coils"/>
    </source>
</evidence>
<dbReference type="Gramene" id="KQK19036">
    <property type="protein sequence ID" value="KQK19036"/>
    <property type="gene ID" value="BRADI_1g46060v3"/>
</dbReference>
<dbReference type="AlphaFoldDB" id="I1GZV5"/>
<feature type="domain" description="BZIP" evidence="8">
    <location>
        <begin position="246"/>
        <end position="298"/>
    </location>
</feature>
<reference evidence="9 10" key="1">
    <citation type="journal article" date="2010" name="Nature">
        <title>Genome sequencing and analysis of the model grass Brachypodium distachyon.</title>
        <authorList>
            <consortium name="International Brachypodium Initiative"/>
        </authorList>
    </citation>
    <scope>NUCLEOTIDE SEQUENCE [LARGE SCALE GENOMIC DNA]</scope>
    <source>
        <strain evidence="9 10">Bd21</strain>
    </source>
</reference>
<keyword evidence="6" id="KW-0539">Nucleus</keyword>
<dbReference type="PANTHER" id="PTHR22952:SF446">
    <property type="entry name" value="ABSCISIC ACID-INSENSITIVE 5-LIKE PROTEIN 5-RELATED"/>
    <property type="match status" value="1"/>
</dbReference>
<keyword evidence="7" id="KW-0175">Coiled coil</keyword>
<dbReference type="InterPro" id="IPR043452">
    <property type="entry name" value="BZIP46-like"/>
</dbReference>
<evidence type="ECO:0000256" key="5">
    <source>
        <dbReference type="ARBA" id="ARBA00023163"/>
    </source>
</evidence>
<dbReference type="GO" id="GO:0005634">
    <property type="term" value="C:nucleus"/>
    <property type="evidence" value="ECO:0000318"/>
    <property type="project" value="GO_Central"/>
</dbReference>
<dbReference type="GO" id="GO:0009651">
    <property type="term" value="P:response to salt stress"/>
    <property type="evidence" value="ECO:0007669"/>
    <property type="project" value="EnsemblPlants"/>
</dbReference>
<name>I1GZV5_BRADI</name>
<dbReference type="EMBL" id="CM000880">
    <property type="protein sequence ID" value="KQK19036.1"/>
    <property type="molecule type" value="Genomic_DNA"/>
</dbReference>
<evidence type="ECO:0000313" key="10">
    <source>
        <dbReference type="EnsemblPlants" id="KQK19036"/>
    </source>
</evidence>
<evidence type="ECO:0000256" key="4">
    <source>
        <dbReference type="ARBA" id="ARBA00023125"/>
    </source>
</evidence>
<dbReference type="KEGG" id="bdi:100825896"/>
<evidence type="ECO:0000256" key="6">
    <source>
        <dbReference type="ARBA" id="ARBA00023242"/>
    </source>
</evidence>
<protein>
    <recommendedName>
        <fullName evidence="8">BZIP domain-containing protein</fullName>
    </recommendedName>
</protein>
<evidence type="ECO:0000259" key="8">
    <source>
        <dbReference type="PROSITE" id="PS50217"/>
    </source>
</evidence>
<dbReference type="PANTHER" id="PTHR22952">
    <property type="entry name" value="CAMP-RESPONSE ELEMENT BINDING PROTEIN-RELATED"/>
    <property type="match status" value="1"/>
</dbReference>
<dbReference type="EnsemblPlants" id="KQK19036">
    <property type="protein sequence ID" value="KQK19036"/>
    <property type="gene ID" value="BRADI_1g46060v3"/>
</dbReference>
<dbReference type="eggNOG" id="ENOG502QPP6">
    <property type="taxonomic scope" value="Eukaryota"/>
</dbReference>
<keyword evidence="5" id="KW-0804">Transcription</keyword>
<evidence type="ECO:0000256" key="1">
    <source>
        <dbReference type="ARBA" id="ARBA00004123"/>
    </source>
</evidence>
<dbReference type="Gene3D" id="1.20.5.170">
    <property type="match status" value="1"/>
</dbReference>
<dbReference type="PROSITE" id="PS50217">
    <property type="entry name" value="BZIP"/>
    <property type="match status" value="1"/>
</dbReference>
<dbReference type="InterPro" id="IPR046347">
    <property type="entry name" value="bZIP_sf"/>
</dbReference>
<organism evidence="9">
    <name type="scientific">Brachypodium distachyon</name>
    <name type="common">Purple false brome</name>
    <name type="synonym">Trachynia distachya</name>
    <dbReference type="NCBI Taxonomy" id="15368"/>
    <lineage>
        <taxon>Eukaryota</taxon>
        <taxon>Viridiplantae</taxon>
        <taxon>Streptophyta</taxon>
        <taxon>Embryophyta</taxon>
        <taxon>Tracheophyta</taxon>
        <taxon>Spermatophyta</taxon>
        <taxon>Magnoliopsida</taxon>
        <taxon>Liliopsida</taxon>
        <taxon>Poales</taxon>
        <taxon>Poaceae</taxon>
        <taxon>BOP clade</taxon>
        <taxon>Pooideae</taxon>
        <taxon>Stipodae</taxon>
        <taxon>Brachypodieae</taxon>
        <taxon>Brachypodium</taxon>
    </lineage>
</organism>
<dbReference type="GO" id="GO:0009789">
    <property type="term" value="P:positive regulation of abscisic acid-activated signaling pathway"/>
    <property type="evidence" value="ECO:0007669"/>
    <property type="project" value="EnsemblPlants"/>
</dbReference>
<dbReference type="InterPro" id="IPR004827">
    <property type="entry name" value="bZIP"/>
</dbReference>
<dbReference type="GO" id="GO:0043565">
    <property type="term" value="F:sequence-specific DNA binding"/>
    <property type="evidence" value="ECO:0007669"/>
    <property type="project" value="EnsemblPlants"/>
</dbReference>
<proteinExistence type="predicted"/>
<dbReference type="GO" id="GO:0045893">
    <property type="term" value="P:positive regulation of DNA-templated transcription"/>
    <property type="evidence" value="ECO:0007669"/>
    <property type="project" value="InterPro"/>
</dbReference>
<evidence type="ECO:0000256" key="2">
    <source>
        <dbReference type="ARBA" id="ARBA00022682"/>
    </source>
</evidence>
<dbReference type="OrthoDB" id="1927218at2759"/>
<dbReference type="PROSITE" id="PS00036">
    <property type="entry name" value="BZIP_BASIC"/>
    <property type="match status" value="1"/>
</dbReference>
<feature type="coiled-coil region" evidence="7">
    <location>
        <begin position="264"/>
        <end position="301"/>
    </location>
</feature>
<dbReference type="FunCoup" id="I1GZV5">
    <property type="interactions" value="95"/>
</dbReference>
<dbReference type="SMART" id="SM00338">
    <property type="entry name" value="BRLZ"/>
    <property type="match status" value="1"/>
</dbReference>
<keyword evidence="2" id="KW-0938">Abscisic acid signaling pathway</keyword>
<keyword evidence="11" id="KW-1185">Reference proteome</keyword>
<dbReference type="FunFam" id="1.20.5.170:FF:000048">
    <property type="entry name" value="ABSCISIC ACID-INSENSITIVE 5-like protein 5"/>
    <property type="match status" value="1"/>
</dbReference>
<dbReference type="SUPFAM" id="SSF57959">
    <property type="entry name" value="Leucine zipper domain"/>
    <property type="match status" value="1"/>
</dbReference>
<dbReference type="GeneID" id="100825896"/>